<dbReference type="SUPFAM" id="SSF56954">
    <property type="entry name" value="Outer membrane efflux proteins (OEP)"/>
    <property type="match status" value="1"/>
</dbReference>
<keyword evidence="2" id="KW-0564">Palmitate</keyword>
<organism evidence="4 6">
    <name type="scientific">Morococcus cerebrosus</name>
    <dbReference type="NCBI Taxonomy" id="1056807"/>
    <lineage>
        <taxon>Bacteria</taxon>
        <taxon>Pseudomonadati</taxon>
        <taxon>Pseudomonadota</taxon>
        <taxon>Betaproteobacteria</taxon>
        <taxon>Neisseriales</taxon>
        <taxon>Neisseriaceae</taxon>
        <taxon>Morococcus</taxon>
    </lineage>
</organism>
<keyword evidence="7" id="KW-1185">Reference proteome</keyword>
<accession>A0A0C1E2W2</accession>
<dbReference type="Gene3D" id="2.20.200.10">
    <property type="entry name" value="Outer membrane efflux proteins (OEP)"/>
    <property type="match status" value="1"/>
</dbReference>
<evidence type="ECO:0000313" key="4">
    <source>
        <dbReference type="EMBL" id="KIC06094.1"/>
    </source>
</evidence>
<dbReference type="NCBIfam" id="TIGR01845">
    <property type="entry name" value="outer_NodT"/>
    <property type="match status" value="1"/>
</dbReference>
<keyword evidence="2" id="KW-1134">Transmembrane beta strand</keyword>
<feature type="coiled-coil region" evidence="3">
    <location>
        <begin position="176"/>
        <end position="203"/>
    </location>
</feature>
<dbReference type="PANTHER" id="PTHR30203">
    <property type="entry name" value="OUTER MEMBRANE CATION EFFLUX PROTEIN"/>
    <property type="match status" value="1"/>
</dbReference>
<dbReference type="EMBL" id="CP094242">
    <property type="protein sequence ID" value="UNV87994.1"/>
    <property type="molecule type" value="Genomic_DNA"/>
</dbReference>
<evidence type="ECO:0000313" key="5">
    <source>
        <dbReference type="EMBL" id="UNV87994.1"/>
    </source>
</evidence>
<reference evidence="4 6" key="1">
    <citation type="submission" date="2014-12" db="EMBL/GenBank/DDBJ databases">
        <title>Genome sequence of Morococcus cerebrosus.</title>
        <authorList>
            <person name="Shin S.-K."/>
            <person name="Yi H."/>
        </authorList>
    </citation>
    <scope>NUCLEOTIDE SEQUENCE [LARGE SCALE GENOMIC DNA]</scope>
    <source>
        <strain evidence="4 6">CIP 81.93</strain>
    </source>
</reference>
<dbReference type="InterPro" id="IPR010131">
    <property type="entry name" value="MdtP/NodT-like"/>
</dbReference>
<dbReference type="PROSITE" id="PS51257">
    <property type="entry name" value="PROKAR_LIPOPROTEIN"/>
    <property type="match status" value="1"/>
</dbReference>
<dbReference type="Gene3D" id="1.20.1600.10">
    <property type="entry name" value="Outer membrane efflux proteins (OEP)"/>
    <property type="match status" value="1"/>
</dbReference>
<protein>
    <submittedName>
        <fullName evidence="5">TolC family protein</fullName>
    </submittedName>
    <submittedName>
        <fullName evidence="4">Transporter</fullName>
    </submittedName>
</protein>
<keyword evidence="2" id="KW-0812">Transmembrane</keyword>
<comment type="subcellular location">
    <subcellularLocation>
        <location evidence="2">Cell membrane</location>
        <topology evidence="2">Lipid-anchor</topology>
    </subcellularLocation>
</comment>
<keyword evidence="2" id="KW-0472">Membrane</keyword>
<gene>
    <name evidence="4" type="ORF">MCC93_25000</name>
    <name evidence="5" type="ORF">MON37_03405</name>
</gene>
<dbReference type="GO" id="GO:0005886">
    <property type="term" value="C:plasma membrane"/>
    <property type="evidence" value="ECO:0007669"/>
    <property type="project" value="UniProtKB-SubCell"/>
</dbReference>
<evidence type="ECO:0000313" key="6">
    <source>
        <dbReference type="Proteomes" id="UP000031390"/>
    </source>
</evidence>
<keyword evidence="2" id="KW-0449">Lipoprotein</keyword>
<evidence type="ECO:0000256" key="3">
    <source>
        <dbReference type="SAM" id="Coils"/>
    </source>
</evidence>
<sequence length="460" mass="51436">MQTKPFFQTALSLSLALALSACAVHSTDKNLTLESTGQVMSAAETAERYDVNGNWWEIYQSRQLNALMAQALENNIDLKQAAISVNKALYQANILGADLVPSFSGSLGASTSKNLKTGSHGNTFSSQLGLSYELDLWRKLSATADAQVWEYQATRQDMANTRLTLINNVADAYFNIAYLNEAIELAQKSLKQYQEINRIAEAKFRYGRADSSQPTQAKQSLLSAQNSLISLKSSLDTQKQVLRNLLNLKPNEAIAADPAQFRLPSVKGVNLDVPITVLANRPDLRAAEYRLQSSLQSVEAQKRSWYPSITLGASLSTSSEKAKSTFNIPLLGGSATINLPFLNWQTMKWKDKTAQANFDSAKLDFEKALTTALNEVNTNYLAYQNAQAALNNQEQRYALDKKNSRYYQVRYQHGKNELKYWLEALNTEYGSAQNVLNQRYETLKYENMVYKAMAGRYTPK</sequence>
<feature type="signal peptide" evidence="2">
    <location>
        <begin position="1"/>
        <end position="23"/>
    </location>
</feature>
<dbReference type="AlphaFoldDB" id="A0A0C1E2W2"/>
<evidence type="ECO:0000256" key="2">
    <source>
        <dbReference type="RuleBase" id="RU362097"/>
    </source>
</evidence>
<dbReference type="PANTHER" id="PTHR30203:SF32">
    <property type="entry name" value="CATION EFFLUX SYSTEM PROTEIN CUSC"/>
    <property type="match status" value="1"/>
</dbReference>
<evidence type="ECO:0000313" key="7">
    <source>
        <dbReference type="Proteomes" id="UP000829504"/>
    </source>
</evidence>
<evidence type="ECO:0000256" key="1">
    <source>
        <dbReference type="ARBA" id="ARBA00007613"/>
    </source>
</evidence>
<dbReference type="InterPro" id="IPR003423">
    <property type="entry name" value="OMP_efflux"/>
</dbReference>
<proteinExistence type="inferred from homology"/>
<dbReference type="PATRIC" id="fig|1056807.3.peg.2397"/>
<dbReference type="Proteomes" id="UP000031390">
    <property type="component" value="Unassembled WGS sequence"/>
</dbReference>
<dbReference type="GO" id="GO:0015562">
    <property type="term" value="F:efflux transmembrane transporter activity"/>
    <property type="evidence" value="ECO:0007669"/>
    <property type="project" value="InterPro"/>
</dbReference>
<dbReference type="RefSeq" id="WP_039410154.1">
    <property type="nucleotide sequence ID" value="NZ_CP094242.1"/>
</dbReference>
<dbReference type="EMBL" id="JUFZ01000120">
    <property type="protein sequence ID" value="KIC06094.1"/>
    <property type="molecule type" value="Genomic_DNA"/>
</dbReference>
<dbReference type="Proteomes" id="UP000829504">
    <property type="component" value="Chromosome"/>
</dbReference>
<keyword evidence="2" id="KW-0732">Signal</keyword>
<feature type="chain" id="PRO_5001434357" evidence="2">
    <location>
        <begin position="24"/>
        <end position="460"/>
    </location>
</feature>
<comment type="similarity">
    <text evidence="1 2">Belongs to the outer membrane factor (OMF) (TC 1.B.17) family.</text>
</comment>
<dbReference type="Pfam" id="PF02321">
    <property type="entry name" value="OEP"/>
    <property type="match status" value="2"/>
</dbReference>
<name>A0A0C1E2W2_9NEIS</name>
<keyword evidence="3" id="KW-0175">Coiled coil</keyword>
<reference evidence="5 7" key="2">
    <citation type="submission" date="2022-03" db="EMBL/GenBank/DDBJ databases">
        <title>Genome sequencing of Morococcus cerebrosus.</title>
        <authorList>
            <person name="Baek M.-G."/>
            <person name="Yi H."/>
        </authorList>
    </citation>
    <scope>NUCLEOTIDE SEQUENCE [LARGE SCALE GENOMIC DNA]</scope>
    <source>
        <strain evidence="5 7">CIP 81.93</strain>
    </source>
</reference>